<gene>
    <name evidence="2" type="ORF">PIBRA_LOCUS11040</name>
</gene>
<dbReference type="GO" id="GO:0004523">
    <property type="term" value="F:RNA-DNA hybrid ribonuclease activity"/>
    <property type="evidence" value="ECO:0007669"/>
    <property type="project" value="InterPro"/>
</dbReference>
<sequence>MLAYGALVWWPRSELQMAITKLGRFQRLALSATSGCMRTTPTAAMEIALQILPLDLHIQQEAALAAIRLMVLDLWGKNHYSSHTVILNRAIEYQPLIAAPCDRITNQLIFNKKYLIQLREEEQDQSPLNELRIYTDGSKTGCGSGAGIFSFDLNINIHLPLGTQSTIFQCECVALTEAARAVQRMGVNDFYIKLISDSASVLMALGNENTNSKLILECHEALEAIALTNRVTLQWIKGHSGSLGNDAADELARRGSGMIPAGPHPLLPLPFSLVRTWIRQRSTVLQNQRWSRSVDCKQSKMALPAVNPQLTKRLLNLNRTNLKTIIGTITGHCLLNKHLFVLGATDSPLCRGCFSAEESVTHVVLECEAVANQRTKILGTVRSLREACEVPGRLLCFWKELGWLN</sequence>
<dbReference type="AlphaFoldDB" id="A0A9P0TWT6"/>
<dbReference type="Proteomes" id="UP001152562">
    <property type="component" value="Unassembled WGS sequence"/>
</dbReference>
<evidence type="ECO:0000313" key="3">
    <source>
        <dbReference type="Proteomes" id="UP001152562"/>
    </source>
</evidence>
<dbReference type="SUPFAM" id="SSF53098">
    <property type="entry name" value="Ribonuclease H-like"/>
    <property type="match status" value="1"/>
</dbReference>
<organism evidence="2 3">
    <name type="scientific">Pieris brassicae</name>
    <name type="common">White butterfly</name>
    <name type="synonym">Large white butterfly</name>
    <dbReference type="NCBI Taxonomy" id="7116"/>
    <lineage>
        <taxon>Eukaryota</taxon>
        <taxon>Metazoa</taxon>
        <taxon>Ecdysozoa</taxon>
        <taxon>Arthropoda</taxon>
        <taxon>Hexapoda</taxon>
        <taxon>Insecta</taxon>
        <taxon>Pterygota</taxon>
        <taxon>Neoptera</taxon>
        <taxon>Endopterygota</taxon>
        <taxon>Lepidoptera</taxon>
        <taxon>Glossata</taxon>
        <taxon>Ditrysia</taxon>
        <taxon>Papilionoidea</taxon>
        <taxon>Pieridae</taxon>
        <taxon>Pierinae</taxon>
        <taxon>Pieris</taxon>
    </lineage>
</organism>
<dbReference type="InterPro" id="IPR012337">
    <property type="entry name" value="RNaseH-like_sf"/>
</dbReference>
<proteinExistence type="predicted"/>
<protein>
    <recommendedName>
        <fullName evidence="1">RNase H type-1 domain-containing protein</fullName>
    </recommendedName>
</protein>
<dbReference type="Gene3D" id="3.30.420.10">
    <property type="entry name" value="Ribonuclease H-like superfamily/Ribonuclease H"/>
    <property type="match status" value="1"/>
</dbReference>
<dbReference type="InterPro" id="IPR002156">
    <property type="entry name" value="RNaseH_domain"/>
</dbReference>
<reference evidence="2" key="1">
    <citation type="submission" date="2022-05" db="EMBL/GenBank/DDBJ databases">
        <authorList>
            <person name="Okamura Y."/>
        </authorList>
    </citation>
    <scope>NUCLEOTIDE SEQUENCE</scope>
</reference>
<dbReference type="PROSITE" id="PS50879">
    <property type="entry name" value="RNASE_H_1"/>
    <property type="match status" value="1"/>
</dbReference>
<evidence type="ECO:0000259" key="1">
    <source>
        <dbReference type="PROSITE" id="PS50879"/>
    </source>
</evidence>
<dbReference type="Pfam" id="PF00075">
    <property type="entry name" value="RNase_H"/>
    <property type="match status" value="1"/>
</dbReference>
<dbReference type="EMBL" id="CALOZG010000042">
    <property type="protein sequence ID" value="CAH4034908.1"/>
    <property type="molecule type" value="Genomic_DNA"/>
</dbReference>
<keyword evidence="3" id="KW-1185">Reference proteome</keyword>
<feature type="domain" description="RNase H type-1" evidence="1">
    <location>
        <begin position="127"/>
        <end position="257"/>
    </location>
</feature>
<name>A0A9P0TWT6_PIEBR</name>
<dbReference type="GO" id="GO:0003676">
    <property type="term" value="F:nucleic acid binding"/>
    <property type="evidence" value="ECO:0007669"/>
    <property type="project" value="InterPro"/>
</dbReference>
<comment type="caution">
    <text evidence="2">The sequence shown here is derived from an EMBL/GenBank/DDBJ whole genome shotgun (WGS) entry which is preliminary data.</text>
</comment>
<evidence type="ECO:0000313" key="2">
    <source>
        <dbReference type="EMBL" id="CAH4034908.1"/>
    </source>
</evidence>
<dbReference type="InterPro" id="IPR036397">
    <property type="entry name" value="RNaseH_sf"/>
</dbReference>
<accession>A0A9P0TWT6</accession>
<dbReference type="CDD" id="cd09276">
    <property type="entry name" value="Rnase_HI_RT_non_LTR"/>
    <property type="match status" value="1"/>
</dbReference>